<feature type="compositionally biased region" description="Basic and acidic residues" evidence="1">
    <location>
        <begin position="26"/>
        <end position="51"/>
    </location>
</feature>
<feature type="region of interest" description="Disordered" evidence="1">
    <location>
        <begin position="26"/>
        <end position="55"/>
    </location>
</feature>
<dbReference type="GeneID" id="111353444"/>
<accession>A0A9J7E0R1</accession>
<reference evidence="3" key="1">
    <citation type="submission" date="2025-08" db="UniProtKB">
        <authorList>
            <consortium name="RefSeq"/>
        </authorList>
    </citation>
    <scope>IDENTIFICATION</scope>
    <source>
        <strain evidence="3">Ishihara</strain>
        <tissue evidence="3">Whole body</tissue>
    </source>
</reference>
<evidence type="ECO:0000313" key="3">
    <source>
        <dbReference type="RefSeq" id="XP_022822250.1"/>
    </source>
</evidence>
<protein>
    <submittedName>
        <fullName evidence="3">Uncharacterized protein LOC111353444</fullName>
    </submittedName>
</protein>
<name>A0A9J7E0R1_SPOLT</name>
<keyword evidence="2" id="KW-1185">Reference proteome</keyword>
<feature type="compositionally biased region" description="Polar residues" evidence="1">
    <location>
        <begin position="388"/>
        <end position="397"/>
    </location>
</feature>
<evidence type="ECO:0000313" key="2">
    <source>
        <dbReference type="Proteomes" id="UP000301870"/>
    </source>
</evidence>
<dbReference type="RefSeq" id="XP_022822250.1">
    <property type="nucleotide sequence ID" value="XM_022966482.1"/>
</dbReference>
<proteinExistence type="predicted"/>
<dbReference type="AlphaFoldDB" id="A0A9J7E0R1"/>
<dbReference type="OrthoDB" id="3039988at2759"/>
<dbReference type="KEGG" id="sliu:111353444"/>
<dbReference type="Proteomes" id="UP000301870">
    <property type="component" value="Chromosome 16"/>
</dbReference>
<evidence type="ECO:0000256" key="1">
    <source>
        <dbReference type="SAM" id="MobiDB-lite"/>
    </source>
</evidence>
<organism evidence="2 3">
    <name type="scientific">Spodoptera litura</name>
    <name type="common">Asian cotton leafworm</name>
    <dbReference type="NCBI Taxonomy" id="69820"/>
    <lineage>
        <taxon>Eukaryota</taxon>
        <taxon>Metazoa</taxon>
        <taxon>Ecdysozoa</taxon>
        <taxon>Arthropoda</taxon>
        <taxon>Hexapoda</taxon>
        <taxon>Insecta</taxon>
        <taxon>Pterygota</taxon>
        <taxon>Neoptera</taxon>
        <taxon>Endopterygota</taxon>
        <taxon>Lepidoptera</taxon>
        <taxon>Glossata</taxon>
        <taxon>Ditrysia</taxon>
        <taxon>Noctuoidea</taxon>
        <taxon>Noctuidae</taxon>
        <taxon>Amphipyrinae</taxon>
        <taxon>Spodoptera</taxon>
    </lineage>
</organism>
<feature type="region of interest" description="Disordered" evidence="1">
    <location>
        <begin position="368"/>
        <end position="439"/>
    </location>
</feature>
<sequence length="504" mass="59030">MESGEDEDGNDIEILLNCEKDYDESLDPKITRVEMHKESEKKTPEKRKEREDELNDEDDFITVNRRKKILIRSNSAGSQNQLRVDSEKKDDEMNNLASIEVCVTSLENLPKQMAFARLLRCENIKNVTRIKYKSVNKVLIQFQEKEDATKLMECQKFKDMGWRCQLLNEMTLSYGVVKGVDLELKEKDIMDILECSTEIVSVKRLRRFNSENKWIDCESIRVCFRSNNLPSHIYAYDCRLKVDPYVFPVTQCSGCWQFGHVLKYCPTKKKICPKCGGNHANCDISNISCLNCKGNHFVLDKKCPLYLKEKDIRNIMSTEQVPYRKALQLLLGKQQETTISQNTMQKSSLPTNPLNESQTYSSVLIKTLQKRRPEKPSHIIQEKEGSDVQWQQNTTNKSFEKKTNKHMQSKKNQSQTDRTTEKYNYESFPSQSEDKDSQKDKELLERFELKKFLIIINRIFTSEGTFEEKILLLFKNIFEELKKFVFNLLLKGNWLDNIIEFINA</sequence>
<feature type="compositionally biased region" description="Basic and acidic residues" evidence="1">
    <location>
        <begin position="374"/>
        <end position="386"/>
    </location>
</feature>
<gene>
    <name evidence="3" type="primary">LOC111353444</name>
</gene>